<keyword evidence="4" id="KW-1185">Reference proteome</keyword>
<organism evidence="3 4">
    <name type="scientific">Dunaliella salina</name>
    <name type="common">Green alga</name>
    <name type="synonym">Protococcus salinus</name>
    <dbReference type="NCBI Taxonomy" id="3046"/>
    <lineage>
        <taxon>Eukaryota</taxon>
        <taxon>Viridiplantae</taxon>
        <taxon>Chlorophyta</taxon>
        <taxon>core chlorophytes</taxon>
        <taxon>Chlorophyceae</taxon>
        <taxon>CS clade</taxon>
        <taxon>Chlamydomonadales</taxon>
        <taxon>Dunaliellaceae</taxon>
        <taxon>Dunaliella</taxon>
    </lineage>
</organism>
<evidence type="ECO:0000256" key="1">
    <source>
        <dbReference type="SAM" id="Phobius"/>
    </source>
</evidence>
<dbReference type="Proteomes" id="UP000815325">
    <property type="component" value="Unassembled WGS sequence"/>
</dbReference>
<sequence>MWLADCLLILQLHMDLFSRLDVCKVMKASPLSLGTARTIGGLSGGAGLTMSYYRLPCLSVCRSQTFVIQSLTLQTMEAFQLFSVFLMLSNVLIGLPLLSTCVGWDSVQAK</sequence>
<dbReference type="EMBL" id="MU070463">
    <property type="protein sequence ID" value="KAF5827609.1"/>
    <property type="molecule type" value="Genomic_DNA"/>
</dbReference>
<gene>
    <name evidence="3" type="ORF">DUNSADRAFT_360</name>
</gene>
<protein>
    <submittedName>
        <fullName evidence="3">Uncharacterized protein</fullName>
    </submittedName>
</protein>
<keyword evidence="1" id="KW-1133">Transmembrane helix</keyword>
<keyword evidence="2" id="KW-0732">Signal</keyword>
<comment type="caution">
    <text evidence="3">The sequence shown here is derived from an EMBL/GenBank/DDBJ whole genome shotgun (WGS) entry which is preliminary data.</text>
</comment>
<feature type="transmembrane region" description="Helical" evidence="1">
    <location>
        <begin position="81"/>
        <end position="104"/>
    </location>
</feature>
<feature type="chain" id="PRO_5045439778" evidence="2">
    <location>
        <begin position="19"/>
        <end position="110"/>
    </location>
</feature>
<name>A0ABQ7FZ21_DUNSA</name>
<evidence type="ECO:0000313" key="3">
    <source>
        <dbReference type="EMBL" id="KAF5827609.1"/>
    </source>
</evidence>
<keyword evidence="1" id="KW-0472">Membrane</keyword>
<accession>A0ABQ7FZ21</accession>
<reference evidence="3" key="1">
    <citation type="submission" date="2017-08" db="EMBL/GenBank/DDBJ databases">
        <authorList>
            <person name="Polle J.E."/>
            <person name="Barry K."/>
            <person name="Cushman J."/>
            <person name="Schmutz J."/>
            <person name="Tran D."/>
            <person name="Hathwaick L.T."/>
            <person name="Yim W.C."/>
            <person name="Jenkins J."/>
            <person name="Mckie-Krisberg Z.M."/>
            <person name="Prochnik S."/>
            <person name="Lindquist E."/>
            <person name="Dockter R.B."/>
            <person name="Adam C."/>
            <person name="Molina H."/>
            <person name="Bunkerborg J."/>
            <person name="Jin E."/>
            <person name="Buchheim M."/>
            <person name="Magnuson J."/>
        </authorList>
    </citation>
    <scope>NUCLEOTIDE SEQUENCE</scope>
    <source>
        <strain evidence="3">CCAP 19/18</strain>
    </source>
</reference>
<evidence type="ECO:0000256" key="2">
    <source>
        <dbReference type="SAM" id="SignalP"/>
    </source>
</evidence>
<keyword evidence="1" id="KW-0812">Transmembrane</keyword>
<proteinExistence type="predicted"/>
<evidence type="ECO:0000313" key="4">
    <source>
        <dbReference type="Proteomes" id="UP000815325"/>
    </source>
</evidence>
<feature type="signal peptide" evidence="2">
    <location>
        <begin position="1"/>
        <end position="18"/>
    </location>
</feature>